<dbReference type="Proteomes" id="UP000198748">
    <property type="component" value="Unassembled WGS sequence"/>
</dbReference>
<name>A0A1G8C051_9BACT</name>
<evidence type="ECO:0000256" key="1">
    <source>
        <dbReference type="SAM" id="Phobius"/>
    </source>
</evidence>
<feature type="transmembrane region" description="Helical" evidence="1">
    <location>
        <begin position="20"/>
        <end position="40"/>
    </location>
</feature>
<organism evidence="2 3">
    <name type="scientific">Dyadobacter soli</name>
    <dbReference type="NCBI Taxonomy" id="659014"/>
    <lineage>
        <taxon>Bacteria</taxon>
        <taxon>Pseudomonadati</taxon>
        <taxon>Bacteroidota</taxon>
        <taxon>Cytophagia</taxon>
        <taxon>Cytophagales</taxon>
        <taxon>Spirosomataceae</taxon>
        <taxon>Dyadobacter</taxon>
    </lineage>
</organism>
<dbReference type="OrthoDB" id="963154at2"/>
<gene>
    <name evidence="2" type="ORF">SAMN04487996_13510</name>
</gene>
<keyword evidence="3" id="KW-1185">Reference proteome</keyword>
<proteinExistence type="predicted"/>
<keyword evidence="1" id="KW-1133">Transmembrane helix</keyword>
<dbReference type="AlphaFoldDB" id="A0A1G8C051"/>
<keyword evidence="1" id="KW-0472">Membrane</keyword>
<evidence type="ECO:0000313" key="3">
    <source>
        <dbReference type="Proteomes" id="UP000198748"/>
    </source>
</evidence>
<dbReference type="EMBL" id="FNAN01000035">
    <property type="protein sequence ID" value="SDH38693.1"/>
    <property type="molecule type" value="Genomic_DNA"/>
</dbReference>
<protein>
    <submittedName>
        <fullName evidence="2">Uncharacterized protein</fullName>
    </submittedName>
</protein>
<evidence type="ECO:0000313" key="2">
    <source>
        <dbReference type="EMBL" id="SDH38693.1"/>
    </source>
</evidence>
<reference evidence="3" key="1">
    <citation type="submission" date="2016-10" db="EMBL/GenBank/DDBJ databases">
        <authorList>
            <person name="Varghese N."/>
            <person name="Submissions S."/>
        </authorList>
    </citation>
    <scope>NUCLEOTIDE SEQUENCE [LARGE SCALE GENOMIC DNA]</scope>
    <source>
        <strain evidence="3">DSM 25329</strain>
    </source>
</reference>
<dbReference type="RefSeq" id="WP_090157730.1">
    <property type="nucleotide sequence ID" value="NZ_FNAN01000035.1"/>
</dbReference>
<accession>A0A1G8C051</accession>
<keyword evidence="1" id="KW-0812">Transmembrane</keyword>
<sequence length="86" mass="9389">MNRQETDKEARATKNVKNVWKWIVGVGIVLSLIAWFGGFFNHDRNLSGPADNPADQGTTAVDSIASDTAGTTLRADTVYQHVRGTE</sequence>